<keyword evidence="6 7" id="KW-0472">Membrane</keyword>
<dbReference type="NCBIfam" id="TIGR00786">
    <property type="entry name" value="dctM"/>
    <property type="match status" value="1"/>
</dbReference>
<comment type="subunit">
    <text evidence="7">The complex comprises the extracytoplasmic solute receptor protein and the two transmembrane proteins.</text>
</comment>
<accession>A0ABQ5TZ14</accession>
<evidence type="ECO:0000256" key="1">
    <source>
        <dbReference type="ARBA" id="ARBA00004429"/>
    </source>
</evidence>
<organism evidence="9 10">
    <name type="scientific">Sneathiella chinensis</name>
    <dbReference type="NCBI Taxonomy" id="349750"/>
    <lineage>
        <taxon>Bacteria</taxon>
        <taxon>Pseudomonadati</taxon>
        <taxon>Pseudomonadota</taxon>
        <taxon>Alphaproteobacteria</taxon>
        <taxon>Sneathiellales</taxon>
        <taxon>Sneathiellaceae</taxon>
        <taxon>Sneathiella</taxon>
    </lineage>
</organism>
<dbReference type="InterPro" id="IPR004681">
    <property type="entry name" value="TRAP_DctM"/>
</dbReference>
<comment type="function">
    <text evidence="7">Part of the tripartite ATP-independent periplasmic (TRAP) transport system.</text>
</comment>
<feature type="transmembrane region" description="Helical" evidence="7">
    <location>
        <begin position="240"/>
        <end position="258"/>
    </location>
</feature>
<dbReference type="Proteomes" id="UP001161409">
    <property type="component" value="Unassembled WGS sequence"/>
</dbReference>
<dbReference type="RefSeq" id="WP_169559146.1">
    <property type="nucleotide sequence ID" value="NZ_JBHMDT010000001.1"/>
</dbReference>
<evidence type="ECO:0000313" key="10">
    <source>
        <dbReference type="Proteomes" id="UP001161409"/>
    </source>
</evidence>
<comment type="caution">
    <text evidence="7">Lacks conserved residue(s) required for the propagation of feature annotation.</text>
</comment>
<evidence type="ECO:0000259" key="8">
    <source>
        <dbReference type="Pfam" id="PF06808"/>
    </source>
</evidence>
<gene>
    <name evidence="9" type="ORF">GCM10007924_03400</name>
</gene>
<protein>
    <recommendedName>
        <fullName evidence="7">TRAP transporter large permease protein</fullName>
    </recommendedName>
</protein>
<name>A0ABQ5TZ14_9PROT</name>
<keyword evidence="3 7" id="KW-0997">Cell inner membrane</keyword>
<reference evidence="9" key="2">
    <citation type="submission" date="2023-01" db="EMBL/GenBank/DDBJ databases">
        <title>Draft genome sequence of Sneathiella chinensis strain NBRC 103408.</title>
        <authorList>
            <person name="Sun Q."/>
            <person name="Mori K."/>
        </authorList>
    </citation>
    <scope>NUCLEOTIDE SEQUENCE</scope>
    <source>
        <strain evidence="9">NBRC 103408</strain>
    </source>
</reference>
<evidence type="ECO:0000256" key="5">
    <source>
        <dbReference type="ARBA" id="ARBA00022989"/>
    </source>
</evidence>
<proteinExistence type="inferred from homology"/>
<feature type="transmembrane region" description="Helical" evidence="7">
    <location>
        <begin position="354"/>
        <end position="374"/>
    </location>
</feature>
<feature type="transmembrane region" description="Helical" evidence="7">
    <location>
        <begin position="312"/>
        <end position="342"/>
    </location>
</feature>
<comment type="caution">
    <text evidence="9">The sequence shown here is derived from an EMBL/GenBank/DDBJ whole genome shotgun (WGS) entry which is preliminary data.</text>
</comment>
<comment type="similarity">
    <text evidence="7">Belongs to the TRAP transporter large permease family.</text>
</comment>
<feature type="transmembrane region" description="Helical" evidence="7">
    <location>
        <begin position="270"/>
        <end position="292"/>
    </location>
</feature>
<evidence type="ECO:0000256" key="7">
    <source>
        <dbReference type="RuleBase" id="RU369079"/>
    </source>
</evidence>
<dbReference type="Pfam" id="PF06808">
    <property type="entry name" value="DctM"/>
    <property type="match status" value="1"/>
</dbReference>
<feature type="transmembrane region" description="Helical" evidence="7">
    <location>
        <begin position="135"/>
        <end position="162"/>
    </location>
</feature>
<comment type="subcellular location">
    <subcellularLocation>
        <location evidence="1 7">Cell inner membrane</location>
        <topology evidence="1 7">Multi-pass membrane protein</topology>
    </subcellularLocation>
</comment>
<dbReference type="InterPro" id="IPR010656">
    <property type="entry name" value="DctM"/>
</dbReference>
<keyword evidence="2" id="KW-1003">Cell membrane</keyword>
<dbReference type="PIRSF" id="PIRSF006066">
    <property type="entry name" value="HI0050"/>
    <property type="match status" value="1"/>
</dbReference>
<keyword evidence="7" id="KW-0813">Transport</keyword>
<feature type="transmembrane region" description="Helical" evidence="7">
    <location>
        <begin position="213"/>
        <end position="234"/>
    </location>
</feature>
<dbReference type="EMBL" id="BSNF01000001">
    <property type="protein sequence ID" value="GLQ05119.1"/>
    <property type="molecule type" value="Genomic_DNA"/>
</dbReference>
<evidence type="ECO:0000256" key="4">
    <source>
        <dbReference type="ARBA" id="ARBA00022692"/>
    </source>
</evidence>
<feature type="transmembrane region" description="Helical" evidence="7">
    <location>
        <begin position="47"/>
        <end position="65"/>
    </location>
</feature>
<evidence type="ECO:0000313" key="9">
    <source>
        <dbReference type="EMBL" id="GLQ05119.1"/>
    </source>
</evidence>
<reference evidence="9" key="1">
    <citation type="journal article" date="2014" name="Int. J. Syst. Evol. Microbiol.">
        <title>Complete genome of a new Firmicutes species belonging to the dominant human colonic microbiota ('Ruminococcus bicirculans') reveals two chromosomes and a selective capacity to utilize plant glucans.</title>
        <authorList>
            <consortium name="NISC Comparative Sequencing Program"/>
            <person name="Wegmann U."/>
            <person name="Louis P."/>
            <person name="Goesmann A."/>
            <person name="Henrissat B."/>
            <person name="Duncan S.H."/>
            <person name="Flint H.J."/>
        </authorList>
    </citation>
    <scope>NUCLEOTIDE SEQUENCE</scope>
    <source>
        <strain evidence="9">NBRC 103408</strain>
    </source>
</reference>
<keyword evidence="10" id="KW-1185">Reference proteome</keyword>
<evidence type="ECO:0000256" key="6">
    <source>
        <dbReference type="ARBA" id="ARBA00023136"/>
    </source>
</evidence>
<evidence type="ECO:0000256" key="2">
    <source>
        <dbReference type="ARBA" id="ARBA00022475"/>
    </source>
</evidence>
<feature type="transmembrane region" description="Helical" evidence="7">
    <location>
        <begin position="168"/>
        <end position="192"/>
    </location>
</feature>
<keyword evidence="4 7" id="KW-0812">Transmembrane</keyword>
<evidence type="ECO:0000256" key="3">
    <source>
        <dbReference type="ARBA" id="ARBA00022519"/>
    </source>
</evidence>
<dbReference type="PANTHER" id="PTHR33362:SF2">
    <property type="entry name" value="TRAP TRANSPORTER LARGE PERMEASE PROTEIN"/>
    <property type="match status" value="1"/>
</dbReference>
<dbReference type="PANTHER" id="PTHR33362">
    <property type="entry name" value="SIALIC ACID TRAP TRANSPORTER PERMEASE PROTEIN SIAT-RELATED"/>
    <property type="match status" value="1"/>
</dbReference>
<feature type="domain" description="TRAP C4-dicarboxylate transport system permease DctM subunit" evidence="8">
    <location>
        <begin position="7"/>
        <end position="415"/>
    </location>
</feature>
<sequence>MMPLVPIIALLLLGSGLAIAYVIGGGAVLAFLAADKGRYLAILPQQIFSKIDVFALMAMPLFILAGEFMNRGGVTKALINLSIALVGRLRGGLGHVNVLTSVFFAGISGSAIADAAALSNTLVPAMRERGYSLSYASVITAASSIIGPIVPPSIILIFYGAIMGTSVTSLFLAGIIPGLILAASLIALNAFYAWKEDHPRISAEEAPALAPTLLRSLPALCLPIIIIGGIVFGWMTPTEAAAVAVFTALAAGWFYDGLKRDAILEGLRRTAMLSGSIFIIICAVSALGYLGALERIPEAISSAVDALGLGPAGYMLVLNVIFLIAGMVLDIPVALALLVPLLAPVALAHGADPVHLGIILCFNLCIGLVSPPLGGCLLVVSTVTGVNYWRLARAILPFVLVQVGVLILLVQVPEISLFLPRAFGFMGGG</sequence>
<feature type="transmembrane region" description="Helical" evidence="7">
    <location>
        <begin position="394"/>
        <end position="412"/>
    </location>
</feature>
<keyword evidence="5 7" id="KW-1133">Transmembrane helix</keyword>